<dbReference type="Proteomes" id="UP000324222">
    <property type="component" value="Unassembled WGS sequence"/>
</dbReference>
<comment type="caution">
    <text evidence="2">The sequence shown here is derived from an EMBL/GenBank/DDBJ whole genome shotgun (WGS) entry which is preliminary data.</text>
</comment>
<evidence type="ECO:0000313" key="3">
    <source>
        <dbReference type="Proteomes" id="UP000324222"/>
    </source>
</evidence>
<dbReference type="AlphaFoldDB" id="A0A5B7E327"/>
<evidence type="ECO:0000256" key="1">
    <source>
        <dbReference type="SAM" id="MobiDB-lite"/>
    </source>
</evidence>
<name>A0A5B7E327_PORTR</name>
<proteinExistence type="predicted"/>
<protein>
    <submittedName>
        <fullName evidence="2">Uncharacterized protein</fullName>
    </submittedName>
</protein>
<dbReference type="EMBL" id="VSRR010001902">
    <property type="protein sequence ID" value="MPC28370.1"/>
    <property type="molecule type" value="Genomic_DNA"/>
</dbReference>
<evidence type="ECO:0000313" key="2">
    <source>
        <dbReference type="EMBL" id="MPC28370.1"/>
    </source>
</evidence>
<feature type="compositionally biased region" description="Basic and acidic residues" evidence="1">
    <location>
        <begin position="1"/>
        <end position="15"/>
    </location>
</feature>
<gene>
    <name evidence="2" type="ORF">E2C01_021573</name>
</gene>
<feature type="region of interest" description="Disordered" evidence="1">
    <location>
        <begin position="47"/>
        <end position="67"/>
    </location>
</feature>
<reference evidence="2 3" key="1">
    <citation type="submission" date="2019-05" db="EMBL/GenBank/DDBJ databases">
        <title>Another draft genome of Portunus trituberculatus and its Hox gene families provides insights of decapod evolution.</title>
        <authorList>
            <person name="Jeong J.-H."/>
            <person name="Song I."/>
            <person name="Kim S."/>
            <person name="Choi T."/>
            <person name="Kim D."/>
            <person name="Ryu S."/>
            <person name="Kim W."/>
        </authorList>
    </citation>
    <scope>NUCLEOTIDE SEQUENCE [LARGE SCALE GENOMIC DNA]</scope>
    <source>
        <tissue evidence="2">Muscle</tissue>
    </source>
</reference>
<accession>A0A5B7E327</accession>
<keyword evidence="3" id="KW-1185">Reference proteome</keyword>
<organism evidence="2 3">
    <name type="scientific">Portunus trituberculatus</name>
    <name type="common">Swimming crab</name>
    <name type="synonym">Neptunus trituberculatus</name>
    <dbReference type="NCBI Taxonomy" id="210409"/>
    <lineage>
        <taxon>Eukaryota</taxon>
        <taxon>Metazoa</taxon>
        <taxon>Ecdysozoa</taxon>
        <taxon>Arthropoda</taxon>
        <taxon>Crustacea</taxon>
        <taxon>Multicrustacea</taxon>
        <taxon>Malacostraca</taxon>
        <taxon>Eumalacostraca</taxon>
        <taxon>Eucarida</taxon>
        <taxon>Decapoda</taxon>
        <taxon>Pleocyemata</taxon>
        <taxon>Brachyura</taxon>
        <taxon>Eubrachyura</taxon>
        <taxon>Portunoidea</taxon>
        <taxon>Portunidae</taxon>
        <taxon>Portuninae</taxon>
        <taxon>Portunus</taxon>
    </lineage>
</organism>
<sequence length="67" mass="7260">MLVRAGRGETMRESGWRGGHHARYSTRGESHMNTAASFTITITAHPSPAHDTHALDTAKTARCPSTN</sequence>
<feature type="region of interest" description="Disordered" evidence="1">
    <location>
        <begin position="1"/>
        <end position="30"/>
    </location>
</feature>